<reference evidence="2 3" key="1">
    <citation type="submission" date="2016-10" db="EMBL/GenBank/DDBJ databases">
        <authorList>
            <person name="Varghese N."/>
            <person name="Submissions S."/>
        </authorList>
    </citation>
    <scope>NUCLEOTIDE SEQUENCE [LARGE SCALE GENOMIC DNA]</scope>
    <source>
        <strain evidence="2 3">CGMCC 1.3889</strain>
    </source>
</reference>
<comment type="caution">
    <text evidence="2">The sequence shown here is derived from an EMBL/GenBank/DDBJ whole genome shotgun (WGS) entry which is preliminary data.</text>
</comment>
<keyword evidence="3" id="KW-1185">Reference proteome</keyword>
<sequence>MMSENQTVKLTKRDKETVFWRYTVITNSLFNYASMEAPSLVYALSPALRKIYKDDDDYKASLKNQYKYFNTTPIMAESLVGASLAMEEKDGIKALEPVQSLKTSLMGPFAGIGDSVFNVMMNTIIGSITGSLALSGNLIAPPLIGFVWAMIMLFAVKRPLFWGGYNSGVAIVEKFGDQLSRLTNAASVLGVTVVGSLVPTVIKIQTGLVMKTGKVSTNVQTDMLDKIMPSLLPVLATYIIYKLLDSKKWTPTKCIFLVIVFALVCSYFGILTVPK</sequence>
<feature type="transmembrane region" description="Helical" evidence="1">
    <location>
        <begin position="138"/>
        <end position="156"/>
    </location>
</feature>
<proteinExistence type="predicted"/>
<dbReference type="InterPro" id="IPR004704">
    <property type="entry name" value="PTS_IID_man"/>
</dbReference>
<dbReference type="PANTHER" id="PTHR32502:SF26">
    <property type="entry name" value="PHOSPHOTRANSFERASE SYSTEM SUGAR-SPECIFIC EIID COMPONENT"/>
    <property type="match status" value="1"/>
</dbReference>
<dbReference type="EMBL" id="FOGK01000001">
    <property type="protein sequence ID" value="SER04288.1"/>
    <property type="molecule type" value="Genomic_DNA"/>
</dbReference>
<evidence type="ECO:0000313" key="3">
    <source>
        <dbReference type="Proteomes" id="UP000182818"/>
    </source>
</evidence>
<protein>
    <submittedName>
        <fullName evidence="2">PTS system, mannose-specific IID component</fullName>
    </submittedName>
</protein>
<feature type="transmembrane region" description="Helical" evidence="1">
    <location>
        <begin position="256"/>
        <end position="273"/>
    </location>
</feature>
<dbReference type="PANTHER" id="PTHR32502">
    <property type="entry name" value="N-ACETYLGALACTOSAMINE PERMEASE II COMPONENT-RELATED"/>
    <property type="match status" value="1"/>
</dbReference>
<gene>
    <name evidence="2" type="ORF">SAMN04487973_101131</name>
</gene>
<dbReference type="Pfam" id="PF03613">
    <property type="entry name" value="EIID-AGA"/>
    <property type="match status" value="1"/>
</dbReference>
<dbReference type="InterPro" id="IPR050303">
    <property type="entry name" value="GatZ_KbaZ_carbometab"/>
</dbReference>
<dbReference type="Proteomes" id="UP000182818">
    <property type="component" value="Unassembled WGS sequence"/>
</dbReference>
<keyword evidence="1" id="KW-0472">Membrane</keyword>
<name>A0A1H9KYZ0_9LACO</name>
<keyword evidence="1" id="KW-0812">Transmembrane</keyword>
<evidence type="ECO:0000313" key="2">
    <source>
        <dbReference type="EMBL" id="SER04288.1"/>
    </source>
</evidence>
<evidence type="ECO:0000256" key="1">
    <source>
        <dbReference type="SAM" id="Phobius"/>
    </source>
</evidence>
<feature type="transmembrane region" description="Helical" evidence="1">
    <location>
        <begin position="182"/>
        <end position="202"/>
    </location>
</feature>
<organism evidence="2 3">
    <name type="scientific">Pediococcus ethanolidurans</name>
    <dbReference type="NCBI Taxonomy" id="319653"/>
    <lineage>
        <taxon>Bacteria</taxon>
        <taxon>Bacillati</taxon>
        <taxon>Bacillota</taxon>
        <taxon>Bacilli</taxon>
        <taxon>Lactobacillales</taxon>
        <taxon>Lactobacillaceae</taxon>
        <taxon>Pediococcus</taxon>
    </lineage>
</organism>
<dbReference type="PROSITE" id="PS51108">
    <property type="entry name" value="PTS_EIID"/>
    <property type="match status" value="1"/>
</dbReference>
<keyword evidence="1" id="KW-1133">Transmembrane helix</keyword>
<accession>A0A1H9KYZ0</accession>